<dbReference type="EMBL" id="JAFVMF010000013">
    <property type="protein sequence ID" value="MBO1360689.1"/>
    <property type="molecule type" value="Genomic_DNA"/>
</dbReference>
<gene>
    <name evidence="3" type="ORF">J2D73_12910</name>
</gene>
<name>A0ABS3LXP5_9PROT</name>
<dbReference type="GO" id="GO:0016757">
    <property type="term" value="F:glycosyltransferase activity"/>
    <property type="evidence" value="ECO:0007669"/>
    <property type="project" value="UniProtKB-KW"/>
</dbReference>
<keyword evidence="3" id="KW-0328">Glycosyltransferase</keyword>
<dbReference type="PANTHER" id="PTHR43218">
    <property type="entry name" value="PHOSPHORIBOSYLTRANSFERASE-RELATED"/>
    <property type="match status" value="1"/>
</dbReference>
<feature type="domain" description="Phosphoribosyltransferase" evidence="2">
    <location>
        <begin position="66"/>
        <end position="187"/>
    </location>
</feature>
<evidence type="ECO:0000256" key="1">
    <source>
        <dbReference type="SAM" id="MobiDB-lite"/>
    </source>
</evidence>
<comment type="caution">
    <text evidence="3">The sequence shown here is derived from an EMBL/GenBank/DDBJ whole genome shotgun (WGS) entry which is preliminary data.</text>
</comment>
<dbReference type="Gene3D" id="3.40.50.2020">
    <property type="match status" value="1"/>
</dbReference>
<dbReference type="InterPro" id="IPR000836">
    <property type="entry name" value="PRTase_dom"/>
</dbReference>
<evidence type="ECO:0000313" key="4">
    <source>
        <dbReference type="Proteomes" id="UP000664771"/>
    </source>
</evidence>
<protein>
    <submittedName>
        <fullName evidence="3">Phosphoribosyltransferase</fullName>
    </submittedName>
</protein>
<reference evidence="3 4" key="1">
    <citation type="submission" date="2021-03" db="EMBL/GenBank/DDBJ databases">
        <title>The complete genome sequence of Acetobacter sacchari TBRC 11175.</title>
        <authorList>
            <person name="Charoenyingcharoen P."/>
            <person name="Yukphan P."/>
        </authorList>
    </citation>
    <scope>NUCLEOTIDE SEQUENCE [LARGE SCALE GENOMIC DNA]</scope>
    <source>
        <strain evidence="3 4">TBRC 11175</strain>
    </source>
</reference>
<dbReference type="SUPFAM" id="SSF53271">
    <property type="entry name" value="PRTase-like"/>
    <property type="match status" value="1"/>
</dbReference>
<dbReference type="RefSeq" id="WP_207881943.1">
    <property type="nucleotide sequence ID" value="NZ_JAFVMF010000013.1"/>
</dbReference>
<dbReference type="CDD" id="cd06223">
    <property type="entry name" value="PRTases_typeI"/>
    <property type="match status" value="1"/>
</dbReference>
<dbReference type="Pfam" id="PF00156">
    <property type="entry name" value="Pribosyltran"/>
    <property type="match status" value="1"/>
</dbReference>
<proteinExistence type="predicted"/>
<organism evidence="3 4">
    <name type="scientific">Acetobacter sacchari</name>
    <dbReference type="NCBI Taxonomy" id="2661687"/>
    <lineage>
        <taxon>Bacteria</taxon>
        <taxon>Pseudomonadati</taxon>
        <taxon>Pseudomonadota</taxon>
        <taxon>Alphaproteobacteria</taxon>
        <taxon>Acetobacterales</taxon>
        <taxon>Acetobacteraceae</taxon>
        <taxon>Acetobacter</taxon>
    </lineage>
</organism>
<feature type="compositionally biased region" description="Polar residues" evidence="1">
    <location>
        <begin position="7"/>
        <end position="20"/>
    </location>
</feature>
<keyword evidence="3" id="KW-0808">Transferase</keyword>
<feature type="region of interest" description="Disordered" evidence="1">
    <location>
        <begin position="1"/>
        <end position="20"/>
    </location>
</feature>
<evidence type="ECO:0000259" key="2">
    <source>
        <dbReference type="Pfam" id="PF00156"/>
    </source>
</evidence>
<dbReference type="PANTHER" id="PTHR43218:SF1">
    <property type="entry name" value="PHOSPHORIBOSYLTRANSFERASE"/>
    <property type="match status" value="1"/>
</dbReference>
<accession>A0ABS3LXP5</accession>
<keyword evidence="4" id="KW-1185">Reference proteome</keyword>
<evidence type="ECO:0000313" key="3">
    <source>
        <dbReference type="EMBL" id="MBO1360689.1"/>
    </source>
</evidence>
<sequence>MSHDQDNQITPGGSSPPLASTTWRVDVAGREIELPITPVKPDLAIALMMITDMGVSFGDHIGAELAKILRPLQPEIVVGAATLGIPVAIEVTRHLGLDHYIILQKSPKLHLTNALSRPLQSITSHGDQALRLDRAALPLLMRRRVVIVDDVIATGGSIAASIALARDAAAEVIGVGCVLTDGADWRARLGEDAGLVRSLAHVPQFRPTTLGRWEPIEE</sequence>
<dbReference type="InterPro" id="IPR029057">
    <property type="entry name" value="PRTase-like"/>
</dbReference>
<dbReference type="Proteomes" id="UP000664771">
    <property type="component" value="Unassembled WGS sequence"/>
</dbReference>